<name>M9LRA3_PSEA3</name>
<reference evidence="6" key="1">
    <citation type="journal article" date="2013" name="Genome Announc.">
        <title>Genome sequence of the basidiomycetous yeast Pseudozyma antarctica T-34, a producer of the glycolipid biosurfactants mannosylerythritol lipids.</title>
        <authorList>
            <person name="Morita T."/>
            <person name="Koike H."/>
            <person name="Koyama Y."/>
            <person name="Hagiwara H."/>
            <person name="Ito E."/>
            <person name="Fukuoka T."/>
            <person name="Imura T."/>
            <person name="Machida M."/>
            <person name="Kitamoto D."/>
        </authorList>
    </citation>
    <scope>NUCLEOTIDE SEQUENCE [LARGE SCALE GENOMIC DNA]</scope>
    <source>
        <strain evidence="6">T-34</strain>
    </source>
</reference>
<gene>
    <name evidence="5" type="ORF">PANT_16d00004</name>
</gene>
<dbReference type="PRINTS" id="PR00080">
    <property type="entry name" value="SDRFAMILY"/>
</dbReference>
<dbReference type="OrthoDB" id="1933717at2759"/>
<evidence type="ECO:0000256" key="4">
    <source>
        <dbReference type="RuleBase" id="RU000363"/>
    </source>
</evidence>
<evidence type="ECO:0000313" key="6">
    <source>
        <dbReference type="Proteomes" id="UP000011976"/>
    </source>
</evidence>
<dbReference type="STRING" id="1151754.M9LRA3"/>
<dbReference type="InterPro" id="IPR036291">
    <property type="entry name" value="NAD(P)-bd_dom_sf"/>
</dbReference>
<dbReference type="PRINTS" id="PR00081">
    <property type="entry name" value="GDHRDH"/>
</dbReference>
<dbReference type="InterPro" id="IPR002347">
    <property type="entry name" value="SDR_fam"/>
</dbReference>
<keyword evidence="2" id="KW-0521">NADP</keyword>
<dbReference type="AlphaFoldDB" id="M9LRA3"/>
<dbReference type="FunFam" id="3.40.50.720:FF:001515">
    <property type="entry name" value="Chromosome 12, whole genome shotgun sequence"/>
    <property type="match status" value="1"/>
</dbReference>
<proteinExistence type="inferred from homology"/>
<evidence type="ECO:0000313" key="5">
    <source>
        <dbReference type="EMBL" id="GAC75486.1"/>
    </source>
</evidence>
<dbReference type="SUPFAM" id="SSF51735">
    <property type="entry name" value="NAD(P)-binding Rossmann-fold domains"/>
    <property type="match status" value="1"/>
</dbReference>
<dbReference type="EMBL" id="DF196782">
    <property type="protein sequence ID" value="GAC75486.1"/>
    <property type="molecule type" value="Genomic_DNA"/>
</dbReference>
<dbReference type="PANTHER" id="PTHR43490:SF99">
    <property type="entry name" value="SHORT-CHAIN DEHYDROGENASE_REDUCTASE"/>
    <property type="match status" value="1"/>
</dbReference>
<evidence type="ECO:0000256" key="2">
    <source>
        <dbReference type="ARBA" id="ARBA00022857"/>
    </source>
</evidence>
<sequence length="286" mass="29544">MTSATGANLSINTARTALITGSSDPHAIGFTAARLLAQQHSFNVILSGRRAQAVQEAVVKLKEELASSSSTARVYGLVLDVDDQSSIDAAVLQLLHPSGPLLGGALDVVINNAGVGAPPGRGGKGTNTMFLQTELTTSADMIKVLTTNVAAPVAVTNALLPLLSRSDRPRVVNVSSARGSLAFGSGLEAERTGAMVYNTSKAALNMVTLMQAKNLPKHTGANLKVNAASPGHVKTAFNNFTGLRSLEEGAAVYVHLSTLPDDGPTGQLIGNHAPFSTDASFVPIPW</sequence>
<dbReference type="GO" id="GO:0016491">
    <property type="term" value="F:oxidoreductase activity"/>
    <property type="evidence" value="ECO:0007669"/>
    <property type="project" value="UniProtKB-KW"/>
</dbReference>
<keyword evidence="3" id="KW-0560">Oxidoreductase</keyword>
<organism evidence="5 6">
    <name type="scientific">Pseudozyma antarctica (strain T-34)</name>
    <name type="common">Yeast</name>
    <name type="synonym">Candida antarctica</name>
    <dbReference type="NCBI Taxonomy" id="1151754"/>
    <lineage>
        <taxon>Eukaryota</taxon>
        <taxon>Fungi</taxon>
        <taxon>Dikarya</taxon>
        <taxon>Basidiomycota</taxon>
        <taxon>Ustilaginomycotina</taxon>
        <taxon>Ustilaginomycetes</taxon>
        <taxon>Ustilaginales</taxon>
        <taxon>Ustilaginaceae</taxon>
        <taxon>Moesziomyces</taxon>
    </lineage>
</organism>
<accession>M9LRA3</accession>
<dbReference type="PANTHER" id="PTHR43490">
    <property type="entry name" value="(+)-NEOMENTHOL DEHYDROGENASE"/>
    <property type="match status" value="1"/>
</dbReference>
<protein>
    <submittedName>
        <fullName evidence="5">Uncharacterized protein</fullName>
    </submittedName>
</protein>
<evidence type="ECO:0000256" key="3">
    <source>
        <dbReference type="ARBA" id="ARBA00023002"/>
    </source>
</evidence>
<dbReference type="Proteomes" id="UP000011976">
    <property type="component" value="Unassembled WGS sequence"/>
</dbReference>
<dbReference type="GO" id="GO:0016020">
    <property type="term" value="C:membrane"/>
    <property type="evidence" value="ECO:0007669"/>
    <property type="project" value="TreeGrafter"/>
</dbReference>
<dbReference type="Gene3D" id="3.40.50.720">
    <property type="entry name" value="NAD(P)-binding Rossmann-like Domain"/>
    <property type="match status" value="1"/>
</dbReference>
<comment type="similarity">
    <text evidence="1 4">Belongs to the short-chain dehydrogenases/reductases (SDR) family.</text>
</comment>
<dbReference type="Pfam" id="PF00106">
    <property type="entry name" value="adh_short"/>
    <property type="match status" value="1"/>
</dbReference>
<evidence type="ECO:0000256" key="1">
    <source>
        <dbReference type="ARBA" id="ARBA00006484"/>
    </source>
</evidence>